<dbReference type="GO" id="GO:0003700">
    <property type="term" value="F:DNA-binding transcription factor activity"/>
    <property type="evidence" value="ECO:0007669"/>
    <property type="project" value="InterPro"/>
</dbReference>
<accession>A0A9W9ZG98</accession>
<dbReference type="AlphaFoldDB" id="A0A9W9ZG98"/>
<keyword evidence="3" id="KW-1185">Reference proteome</keyword>
<evidence type="ECO:0000313" key="2">
    <source>
        <dbReference type="EMBL" id="KAJ7381142.1"/>
    </source>
</evidence>
<dbReference type="OrthoDB" id="10254686at2759"/>
<dbReference type="InterPro" id="IPR000451">
    <property type="entry name" value="NFkB/Dor"/>
</dbReference>
<feature type="domain" description="RHD" evidence="1">
    <location>
        <begin position="40"/>
        <end position="259"/>
    </location>
</feature>
<dbReference type="InterPro" id="IPR008967">
    <property type="entry name" value="p53-like_TF_DNA-bd_sf"/>
</dbReference>
<name>A0A9W9ZG98_9CNID</name>
<dbReference type="PANTHER" id="PTHR24169:SF25">
    <property type="entry name" value="DORSAL-RELATED IMMUNITY FACTOR DIF-RELATED"/>
    <property type="match status" value="1"/>
</dbReference>
<dbReference type="InterPro" id="IPR037059">
    <property type="entry name" value="RHD_DNA_bind_dom_sf"/>
</dbReference>
<proteinExistence type="predicted"/>
<dbReference type="PANTHER" id="PTHR24169">
    <property type="entry name" value="NUCLEAR FACTOR NF-KAPPA-B PROTEIN"/>
    <property type="match status" value="1"/>
</dbReference>
<evidence type="ECO:0000259" key="1">
    <source>
        <dbReference type="PROSITE" id="PS50254"/>
    </source>
</evidence>
<dbReference type="EMBL" id="MU826351">
    <property type="protein sequence ID" value="KAJ7381142.1"/>
    <property type="molecule type" value="Genomic_DNA"/>
</dbReference>
<dbReference type="Gene3D" id="2.60.40.340">
    <property type="entry name" value="Rel homology domain (RHD), DNA-binding domain"/>
    <property type="match status" value="1"/>
</dbReference>
<reference evidence="2" key="1">
    <citation type="submission" date="2023-01" db="EMBL/GenBank/DDBJ databases">
        <title>Genome assembly of the deep-sea coral Lophelia pertusa.</title>
        <authorList>
            <person name="Herrera S."/>
            <person name="Cordes E."/>
        </authorList>
    </citation>
    <scope>NUCLEOTIDE SEQUENCE</scope>
    <source>
        <strain evidence="2">USNM1676648</strain>
        <tissue evidence="2">Polyp</tissue>
    </source>
</reference>
<dbReference type="GO" id="GO:0005737">
    <property type="term" value="C:cytoplasm"/>
    <property type="evidence" value="ECO:0007669"/>
    <property type="project" value="InterPro"/>
</dbReference>
<sequence length="259" mass="28523">MATNSERQIGETLTDSLLMDIMTPGYIPDISVLQLPTSNYSGPFMEILEQPKQRGFRFRYPCEGPSHGGLPGQYSEKGKKSYPSVQLCNYQGPARIVVSLVTVDEPPMPHAHSLIGKNSQNGVVTVQIGPEHGMTASFPNLGIQHVTKKSVGKVLMERYIKMQSLHTATINALTAEGNKGFDLDALSDQAMADGDQRSFDRNMAEAVAEEESRKVRQMVEEQKQNMNLNAVRLCFQAYLPDDGGCFTKALHPCISNAVF</sequence>
<dbReference type="PROSITE" id="PS01204">
    <property type="entry name" value="REL_1"/>
    <property type="match status" value="1"/>
</dbReference>
<dbReference type="GO" id="GO:0003677">
    <property type="term" value="F:DNA binding"/>
    <property type="evidence" value="ECO:0007669"/>
    <property type="project" value="InterPro"/>
</dbReference>
<organism evidence="2 3">
    <name type="scientific">Desmophyllum pertusum</name>
    <dbReference type="NCBI Taxonomy" id="174260"/>
    <lineage>
        <taxon>Eukaryota</taxon>
        <taxon>Metazoa</taxon>
        <taxon>Cnidaria</taxon>
        <taxon>Anthozoa</taxon>
        <taxon>Hexacorallia</taxon>
        <taxon>Scleractinia</taxon>
        <taxon>Caryophylliina</taxon>
        <taxon>Caryophylliidae</taxon>
        <taxon>Desmophyllum</taxon>
    </lineage>
</organism>
<dbReference type="InterPro" id="IPR030492">
    <property type="entry name" value="RHD_CS"/>
</dbReference>
<dbReference type="PROSITE" id="PS50254">
    <property type="entry name" value="REL_2"/>
    <property type="match status" value="1"/>
</dbReference>
<comment type="caution">
    <text evidence="2">The sequence shown here is derived from an EMBL/GenBank/DDBJ whole genome shotgun (WGS) entry which is preliminary data.</text>
</comment>
<protein>
    <submittedName>
        <fullName evidence="2">Nuclear factor NF-kappa-B p105 subunit</fullName>
    </submittedName>
</protein>
<gene>
    <name evidence="2" type="primary">NFKB1_3</name>
    <name evidence="2" type="ORF">OS493_004740</name>
</gene>
<dbReference type="Pfam" id="PF00554">
    <property type="entry name" value="RHD_DNA_bind"/>
    <property type="match status" value="1"/>
</dbReference>
<dbReference type="InterPro" id="IPR011539">
    <property type="entry name" value="RHD_DNA_bind_dom"/>
</dbReference>
<dbReference type="SUPFAM" id="SSF49417">
    <property type="entry name" value="p53-like transcription factors"/>
    <property type="match status" value="1"/>
</dbReference>
<evidence type="ECO:0000313" key="3">
    <source>
        <dbReference type="Proteomes" id="UP001163046"/>
    </source>
</evidence>
<dbReference type="Proteomes" id="UP001163046">
    <property type="component" value="Unassembled WGS sequence"/>
</dbReference>